<dbReference type="InterPro" id="IPR026960">
    <property type="entry name" value="RVT-Znf"/>
</dbReference>
<feature type="domain" description="Reverse transcriptase zinc-binding" evidence="2">
    <location>
        <begin position="60"/>
        <end position="127"/>
    </location>
</feature>
<protein>
    <recommendedName>
        <fullName evidence="2">Reverse transcriptase zinc-binding domain-containing protein</fullName>
    </recommendedName>
</protein>
<name>A0A2N9J9K1_FAGSY</name>
<dbReference type="EMBL" id="OIVN01006438">
    <property type="protein sequence ID" value="SPD33139.1"/>
    <property type="molecule type" value="Genomic_DNA"/>
</dbReference>
<evidence type="ECO:0000259" key="2">
    <source>
        <dbReference type="Pfam" id="PF13966"/>
    </source>
</evidence>
<keyword evidence="1" id="KW-0472">Membrane</keyword>
<accession>A0A2N9J9K1</accession>
<sequence>MLLSGTSGGTQVVNLGDFWLRKLGRICVPQEPVGVWVLEGPRILMMLCSLSWLGWLPLVAIARALWKYKIHERLKTLVWRIGSAALPTNLNVFSRLSKGSPFCPLCGVDVESALHLFFKCKATKLFWFGTSWGIKADLLPIFSDIDVVKMVVNPPVPPMDPPNSRLVSCQASMQFALILEAIWNFQNHHVHLNRLDNPHVQLKALELKVAEHWKALPSLADSVSMKNCSWSPPPLGCIKLNVDAALLQFSARITVIARNEDEMIIKGFFSDLVLWVVGRRLWGVGEWVINLGRETSSTMAHRSKLLWGVGHGF</sequence>
<gene>
    <name evidence="3" type="ORF">FSB_LOCUS61021</name>
</gene>
<evidence type="ECO:0000256" key="1">
    <source>
        <dbReference type="SAM" id="Phobius"/>
    </source>
</evidence>
<dbReference type="AlphaFoldDB" id="A0A2N9J9K1"/>
<evidence type="ECO:0000313" key="3">
    <source>
        <dbReference type="EMBL" id="SPD33139.1"/>
    </source>
</evidence>
<reference evidence="3" key="1">
    <citation type="submission" date="2018-02" db="EMBL/GenBank/DDBJ databases">
        <authorList>
            <person name="Cohen D.B."/>
            <person name="Kent A.D."/>
        </authorList>
    </citation>
    <scope>NUCLEOTIDE SEQUENCE</scope>
</reference>
<proteinExistence type="predicted"/>
<dbReference type="Pfam" id="PF13966">
    <property type="entry name" value="zf-RVT"/>
    <property type="match status" value="1"/>
</dbReference>
<organism evidence="3">
    <name type="scientific">Fagus sylvatica</name>
    <name type="common">Beechnut</name>
    <dbReference type="NCBI Taxonomy" id="28930"/>
    <lineage>
        <taxon>Eukaryota</taxon>
        <taxon>Viridiplantae</taxon>
        <taxon>Streptophyta</taxon>
        <taxon>Embryophyta</taxon>
        <taxon>Tracheophyta</taxon>
        <taxon>Spermatophyta</taxon>
        <taxon>Magnoliopsida</taxon>
        <taxon>eudicotyledons</taxon>
        <taxon>Gunneridae</taxon>
        <taxon>Pentapetalae</taxon>
        <taxon>rosids</taxon>
        <taxon>fabids</taxon>
        <taxon>Fagales</taxon>
        <taxon>Fagaceae</taxon>
        <taxon>Fagus</taxon>
    </lineage>
</organism>
<keyword evidence="1" id="KW-1133">Transmembrane helix</keyword>
<keyword evidence="1" id="KW-0812">Transmembrane</keyword>
<feature type="transmembrane region" description="Helical" evidence="1">
    <location>
        <begin position="43"/>
        <end position="66"/>
    </location>
</feature>